<keyword evidence="2" id="KW-1185">Reference proteome</keyword>
<organism evidence="1 2">
    <name type="scientific">Zasmidium cellare ATCC 36951</name>
    <dbReference type="NCBI Taxonomy" id="1080233"/>
    <lineage>
        <taxon>Eukaryota</taxon>
        <taxon>Fungi</taxon>
        <taxon>Dikarya</taxon>
        <taxon>Ascomycota</taxon>
        <taxon>Pezizomycotina</taxon>
        <taxon>Dothideomycetes</taxon>
        <taxon>Dothideomycetidae</taxon>
        <taxon>Mycosphaerellales</taxon>
        <taxon>Mycosphaerellaceae</taxon>
        <taxon>Zasmidium</taxon>
    </lineage>
</organism>
<gene>
    <name evidence="1" type="ORF">M409DRAFT_24663</name>
</gene>
<evidence type="ECO:0000313" key="2">
    <source>
        <dbReference type="Proteomes" id="UP000799537"/>
    </source>
</evidence>
<dbReference type="AlphaFoldDB" id="A0A6A6CF24"/>
<dbReference type="Proteomes" id="UP000799537">
    <property type="component" value="Unassembled WGS sequence"/>
</dbReference>
<dbReference type="GeneID" id="54560604"/>
<evidence type="ECO:0000313" key="1">
    <source>
        <dbReference type="EMBL" id="KAF2164758.1"/>
    </source>
</evidence>
<sequence>MSADEELDRRIQALPQEVQDEILDHVLFIKPGEVTINTTSYTPPWQLHFNRATREKIAEHYYATSVFKISDADYGCFSVTSRWLKSLTAKHQAKVADIRGDYRSGSLTFGALPAIEALYSEATERKYAFRKALSTSADLREQNSISLGRGVFKTNYFVFELCECGRGECPNYEIEEHWASECEGRRNMRAG</sequence>
<dbReference type="OrthoDB" id="3650750at2759"/>
<reference evidence="1" key="1">
    <citation type="journal article" date="2020" name="Stud. Mycol.">
        <title>101 Dothideomycetes genomes: a test case for predicting lifestyles and emergence of pathogens.</title>
        <authorList>
            <person name="Haridas S."/>
            <person name="Albert R."/>
            <person name="Binder M."/>
            <person name="Bloem J."/>
            <person name="Labutti K."/>
            <person name="Salamov A."/>
            <person name="Andreopoulos B."/>
            <person name="Baker S."/>
            <person name="Barry K."/>
            <person name="Bills G."/>
            <person name="Bluhm B."/>
            <person name="Cannon C."/>
            <person name="Castanera R."/>
            <person name="Culley D."/>
            <person name="Daum C."/>
            <person name="Ezra D."/>
            <person name="Gonzalez J."/>
            <person name="Henrissat B."/>
            <person name="Kuo A."/>
            <person name="Liang C."/>
            <person name="Lipzen A."/>
            <person name="Lutzoni F."/>
            <person name="Magnuson J."/>
            <person name="Mondo S."/>
            <person name="Nolan M."/>
            <person name="Ohm R."/>
            <person name="Pangilinan J."/>
            <person name="Park H.-J."/>
            <person name="Ramirez L."/>
            <person name="Alfaro M."/>
            <person name="Sun H."/>
            <person name="Tritt A."/>
            <person name="Yoshinaga Y."/>
            <person name="Zwiers L.-H."/>
            <person name="Turgeon B."/>
            <person name="Goodwin S."/>
            <person name="Spatafora J."/>
            <person name="Crous P."/>
            <person name="Grigoriev I."/>
        </authorList>
    </citation>
    <scope>NUCLEOTIDE SEQUENCE</scope>
    <source>
        <strain evidence="1">ATCC 36951</strain>
    </source>
</reference>
<protein>
    <submittedName>
        <fullName evidence="1">Uncharacterized protein</fullName>
    </submittedName>
</protein>
<dbReference type="RefSeq" id="XP_033665647.1">
    <property type="nucleotide sequence ID" value="XM_033807332.1"/>
</dbReference>
<dbReference type="EMBL" id="ML993602">
    <property type="protein sequence ID" value="KAF2164758.1"/>
    <property type="molecule type" value="Genomic_DNA"/>
</dbReference>
<proteinExistence type="predicted"/>
<name>A0A6A6CF24_ZASCE</name>
<accession>A0A6A6CF24</accession>